<evidence type="ECO:0000256" key="5">
    <source>
        <dbReference type="ARBA" id="ARBA00022692"/>
    </source>
</evidence>
<keyword evidence="6 13" id="KW-1133">Transmembrane helix</keyword>
<evidence type="ECO:0000256" key="8">
    <source>
        <dbReference type="ARBA" id="ARBA00023136"/>
    </source>
</evidence>
<keyword evidence="5 13" id="KW-0812">Transmembrane</keyword>
<evidence type="ECO:0000256" key="12">
    <source>
        <dbReference type="SAM" id="MobiDB-lite"/>
    </source>
</evidence>
<name>A0ABR8Z283_9MICO</name>
<evidence type="ECO:0000313" key="14">
    <source>
        <dbReference type="EMBL" id="MBD8062433.1"/>
    </source>
</evidence>
<evidence type="ECO:0000256" key="7">
    <source>
        <dbReference type="ARBA" id="ARBA00023098"/>
    </source>
</evidence>
<feature type="transmembrane region" description="Helical" evidence="13">
    <location>
        <begin position="193"/>
        <end position="214"/>
    </location>
</feature>
<organism evidence="14 15">
    <name type="scientific">Oceanitalea stevensii</name>
    <dbReference type="NCBI Taxonomy" id="2763072"/>
    <lineage>
        <taxon>Bacteria</taxon>
        <taxon>Bacillati</taxon>
        <taxon>Actinomycetota</taxon>
        <taxon>Actinomycetes</taxon>
        <taxon>Micrococcales</taxon>
        <taxon>Bogoriellaceae</taxon>
        <taxon>Georgenia</taxon>
    </lineage>
</organism>
<proteinExistence type="inferred from homology"/>
<protein>
    <submittedName>
        <fullName evidence="14">CDP-alcohol phosphatidyltransferase family protein</fullName>
    </submittedName>
</protein>
<evidence type="ECO:0000256" key="11">
    <source>
        <dbReference type="RuleBase" id="RU003750"/>
    </source>
</evidence>
<feature type="region of interest" description="Disordered" evidence="12">
    <location>
        <begin position="1"/>
        <end position="28"/>
    </location>
</feature>
<accession>A0ABR8Z283</accession>
<feature type="transmembrane region" description="Helical" evidence="13">
    <location>
        <begin position="45"/>
        <end position="67"/>
    </location>
</feature>
<dbReference type="InterPro" id="IPR050324">
    <property type="entry name" value="CDP-alcohol_PTase-I"/>
</dbReference>
<dbReference type="PROSITE" id="PS00379">
    <property type="entry name" value="CDP_ALCOHOL_P_TRANSF"/>
    <property type="match status" value="1"/>
</dbReference>
<keyword evidence="3" id="KW-0444">Lipid biosynthesis</keyword>
<evidence type="ECO:0000256" key="3">
    <source>
        <dbReference type="ARBA" id="ARBA00022516"/>
    </source>
</evidence>
<keyword evidence="9" id="KW-0594">Phospholipid biosynthesis</keyword>
<evidence type="ECO:0000256" key="6">
    <source>
        <dbReference type="ARBA" id="ARBA00022989"/>
    </source>
</evidence>
<feature type="transmembrane region" description="Helical" evidence="13">
    <location>
        <begin position="163"/>
        <end position="187"/>
    </location>
</feature>
<evidence type="ECO:0000256" key="1">
    <source>
        <dbReference type="ARBA" id="ARBA00004141"/>
    </source>
</evidence>
<comment type="caution">
    <text evidence="14">The sequence shown here is derived from an EMBL/GenBank/DDBJ whole genome shotgun (WGS) entry which is preliminary data.</text>
</comment>
<evidence type="ECO:0000256" key="10">
    <source>
        <dbReference type="ARBA" id="ARBA00023264"/>
    </source>
</evidence>
<dbReference type="InterPro" id="IPR000462">
    <property type="entry name" value="CDP-OH_P_trans"/>
</dbReference>
<evidence type="ECO:0000256" key="4">
    <source>
        <dbReference type="ARBA" id="ARBA00022679"/>
    </source>
</evidence>
<dbReference type="EMBL" id="JACSPO010000003">
    <property type="protein sequence ID" value="MBD8062433.1"/>
    <property type="molecule type" value="Genomic_DNA"/>
</dbReference>
<evidence type="ECO:0000256" key="9">
    <source>
        <dbReference type="ARBA" id="ARBA00023209"/>
    </source>
</evidence>
<dbReference type="PANTHER" id="PTHR14269">
    <property type="entry name" value="CDP-DIACYLGLYCEROL--GLYCEROL-3-PHOSPHATE 3-PHOSPHATIDYLTRANSFERASE-RELATED"/>
    <property type="match status" value="1"/>
</dbReference>
<gene>
    <name evidence="14" type="ORF">H9624_08850</name>
</gene>
<dbReference type="Gene3D" id="1.20.120.1760">
    <property type="match status" value="1"/>
</dbReference>
<evidence type="ECO:0000256" key="2">
    <source>
        <dbReference type="ARBA" id="ARBA00010441"/>
    </source>
</evidence>
<dbReference type="Pfam" id="PF01066">
    <property type="entry name" value="CDP-OH_P_transf"/>
    <property type="match status" value="1"/>
</dbReference>
<evidence type="ECO:0000313" key="15">
    <source>
        <dbReference type="Proteomes" id="UP000661894"/>
    </source>
</evidence>
<keyword evidence="8 13" id="KW-0472">Membrane</keyword>
<dbReference type="PANTHER" id="PTHR14269:SF62">
    <property type="entry name" value="CDP-DIACYLGLYCEROL--GLYCEROL-3-PHOSPHATE 3-PHOSPHATIDYLTRANSFERASE 1, CHLOROPLASTIC"/>
    <property type="match status" value="1"/>
</dbReference>
<keyword evidence="4 11" id="KW-0808">Transferase</keyword>
<dbReference type="Proteomes" id="UP000661894">
    <property type="component" value="Unassembled WGS sequence"/>
</dbReference>
<evidence type="ECO:0000256" key="13">
    <source>
        <dbReference type="SAM" id="Phobius"/>
    </source>
</evidence>
<keyword evidence="10" id="KW-1208">Phospholipid metabolism</keyword>
<dbReference type="InterPro" id="IPR048254">
    <property type="entry name" value="CDP_ALCOHOL_P_TRANSF_CS"/>
</dbReference>
<keyword evidence="7" id="KW-0443">Lipid metabolism</keyword>
<reference evidence="14 15" key="1">
    <citation type="submission" date="2020-08" db="EMBL/GenBank/DDBJ databases">
        <title>A Genomic Blueprint of the Chicken Gut Microbiome.</title>
        <authorList>
            <person name="Gilroy R."/>
            <person name="Ravi A."/>
            <person name="Getino M."/>
            <person name="Pursley I."/>
            <person name="Horton D.L."/>
            <person name="Alikhan N.-F."/>
            <person name="Baker D."/>
            <person name="Gharbi K."/>
            <person name="Hall N."/>
            <person name="Watson M."/>
            <person name="Adriaenssens E.M."/>
            <person name="Foster-Nyarko E."/>
            <person name="Jarju S."/>
            <person name="Secka A."/>
            <person name="Antonio M."/>
            <person name="Oren A."/>
            <person name="Chaudhuri R."/>
            <person name="La Ragione R.M."/>
            <person name="Hildebrand F."/>
            <person name="Pallen M.J."/>
        </authorList>
    </citation>
    <scope>NUCLEOTIDE SEQUENCE [LARGE SCALE GENOMIC DNA]</scope>
    <source>
        <strain evidence="14 15">Sa1BUA1</strain>
    </source>
</reference>
<feature type="transmembrane region" description="Helical" evidence="13">
    <location>
        <begin position="130"/>
        <end position="151"/>
    </location>
</feature>
<comment type="similarity">
    <text evidence="2 11">Belongs to the CDP-alcohol phosphatidyltransferase class-I family.</text>
</comment>
<sequence length="231" mass="25118">MVEKSTARSQRGHAGRAPPAPPDLVRTLEPVSTREKPARVAEERVWTIPNAISFLRLALIPVFAWLIVAEHDAAAVVVVAVAGFTDWADGFIARRFNQASRLGQMLDPAADRLYILVTLIGLAYRDIIPWWLVAVIVARELVLAGTIPVLLRHGYGTLPVHMAGKAGTFCLMYAFPLLLVASAPGALGTAASTAGWAIALWGVGLYWFACLLYLEQVAWIVRRDRRAASPA</sequence>
<dbReference type="InterPro" id="IPR043130">
    <property type="entry name" value="CDP-OH_PTrfase_TM_dom"/>
</dbReference>
<comment type="subcellular location">
    <subcellularLocation>
        <location evidence="1">Membrane</location>
        <topology evidence="1">Multi-pass membrane protein</topology>
    </subcellularLocation>
</comment>
<keyword evidence="15" id="KW-1185">Reference proteome</keyword>